<dbReference type="PANTHER" id="PTHR33747">
    <property type="entry name" value="UPF0225 PROTEIN SCO1677"/>
    <property type="match status" value="1"/>
</dbReference>
<dbReference type="Gene3D" id="3.10.450.50">
    <property type="match status" value="1"/>
</dbReference>
<sequence>IAHYIENGEKKTLQEVSNFIKQDGKWYYDEHGSRIVSSGPPPSTKSFVRNQPKVGRNAPCPCGSNKKYKKCCGK</sequence>
<dbReference type="AlphaFoldDB" id="A0A383AC06"/>
<dbReference type="InterPro" id="IPR048469">
    <property type="entry name" value="YchJ-like_M"/>
</dbReference>
<feature type="non-terminal residue" evidence="2">
    <location>
        <position position="1"/>
    </location>
</feature>
<evidence type="ECO:0000313" key="2">
    <source>
        <dbReference type="EMBL" id="SVE05396.1"/>
    </source>
</evidence>
<dbReference type="InterPro" id="IPR004027">
    <property type="entry name" value="SEC_C_motif"/>
</dbReference>
<dbReference type="Pfam" id="PF17775">
    <property type="entry name" value="YchJ_M-like"/>
    <property type="match status" value="1"/>
</dbReference>
<evidence type="ECO:0000259" key="1">
    <source>
        <dbReference type="Pfam" id="PF17775"/>
    </source>
</evidence>
<feature type="domain" description="YchJ-like middle NTF2-like" evidence="1">
    <location>
        <begin position="2"/>
        <end position="29"/>
    </location>
</feature>
<accession>A0A383AC06</accession>
<proteinExistence type="predicted"/>
<name>A0A383AC06_9ZZZZ</name>
<dbReference type="EMBL" id="UINC01190985">
    <property type="protein sequence ID" value="SVE05396.1"/>
    <property type="molecule type" value="Genomic_DNA"/>
</dbReference>
<dbReference type="SUPFAM" id="SSF103642">
    <property type="entry name" value="Sec-C motif"/>
    <property type="match status" value="1"/>
</dbReference>
<dbReference type="Pfam" id="PF02810">
    <property type="entry name" value="SEC-C"/>
    <property type="match status" value="1"/>
</dbReference>
<dbReference type="PANTHER" id="PTHR33747:SF1">
    <property type="entry name" value="ADENYLATE CYCLASE-ASSOCIATED CAP C-TERMINAL DOMAIN-CONTAINING PROTEIN"/>
    <property type="match status" value="1"/>
</dbReference>
<protein>
    <recommendedName>
        <fullName evidence="1">YchJ-like middle NTF2-like domain-containing protein</fullName>
    </recommendedName>
</protein>
<reference evidence="2" key="1">
    <citation type="submission" date="2018-05" db="EMBL/GenBank/DDBJ databases">
        <authorList>
            <person name="Lanie J.A."/>
            <person name="Ng W.-L."/>
            <person name="Kazmierczak K.M."/>
            <person name="Andrzejewski T.M."/>
            <person name="Davidsen T.M."/>
            <person name="Wayne K.J."/>
            <person name="Tettelin H."/>
            <person name="Glass J.I."/>
            <person name="Rusch D."/>
            <person name="Podicherti R."/>
            <person name="Tsui H.-C.T."/>
            <person name="Winkler M.E."/>
        </authorList>
    </citation>
    <scope>NUCLEOTIDE SEQUENCE</scope>
</reference>
<gene>
    <name evidence="2" type="ORF">METZ01_LOCUS458250</name>
</gene>
<organism evidence="2">
    <name type="scientific">marine metagenome</name>
    <dbReference type="NCBI Taxonomy" id="408172"/>
    <lineage>
        <taxon>unclassified sequences</taxon>
        <taxon>metagenomes</taxon>
        <taxon>ecological metagenomes</taxon>
    </lineage>
</organism>